<dbReference type="SMR" id="A2FZB2"/>
<dbReference type="KEGG" id="tva:4747435"/>
<evidence type="ECO:0000313" key="1">
    <source>
        <dbReference type="EMBL" id="EAX89761.1"/>
    </source>
</evidence>
<evidence type="ECO:0000313" key="2">
    <source>
        <dbReference type="Proteomes" id="UP000001542"/>
    </source>
</evidence>
<organism evidence="1 2">
    <name type="scientific">Trichomonas vaginalis (strain ATCC PRA-98 / G3)</name>
    <dbReference type="NCBI Taxonomy" id="412133"/>
    <lineage>
        <taxon>Eukaryota</taxon>
        <taxon>Metamonada</taxon>
        <taxon>Parabasalia</taxon>
        <taxon>Trichomonadida</taxon>
        <taxon>Trichomonadidae</taxon>
        <taxon>Trichomonas</taxon>
    </lineage>
</organism>
<protein>
    <submittedName>
        <fullName evidence="1">Uncharacterized protein</fullName>
    </submittedName>
</protein>
<name>A2FZB2_TRIV3</name>
<dbReference type="AlphaFoldDB" id="A2FZB2"/>
<reference evidence="1" key="1">
    <citation type="submission" date="2006-10" db="EMBL/GenBank/DDBJ databases">
        <authorList>
            <person name="Amadeo P."/>
            <person name="Zhao Q."/>
            <person name="Wortman J."/>
            <person name="Fraser-Liggett C."/>
            <person name="Carlton J."/>
        </authorList>
    </citation>
    <scope>NUCLEOTIDE SEQUENCE</scope>
    <source>
        <strain evidence="1">G3</strain>
    </source>
</reference>
<dbReference type="Proteomes" id="UP000001542">
    <property type="component" value="Unassembled WGS sequence"/>
</dbReference>
<dbReference type="RefSeq" id="XP_001302691.1">
    <property type="nucleotide sequence ID" value="XM_001302690.1"/>
</dbReference>
<keyword evidence="2" id="KW-1185">Reference proteome</keyword>
<dbReference type="VEuPathDB" id="TrichDB:TVAG_073380"/>
<sequence>MIDNIFVSKFNQIRLTFGLDRDALNFIDQETRKIAENPANVLEYLNNIHNYVHTIPDLARLVDDISDEIKKQSNPKENSNSFNEILRIFKEISNKSASLFVNLMSLFLSNLIPSIYFLDFIKTILQTSDKYTQPLYNIIEVSVLAIQINPFGFLKSLQPVDLQKVSIIYDPSYNTSRPFQFLFLCNFVLTEDELSHLLNLIWLYSFKLLKSENVVEALGSINEKLSEYFKTLSKSYEPEEFHPTKVSKYLDNMIFTRATKYISKPFLEYLTQKKPENLYSNVIQLANSSRFIASSQNHFIDDYNVLYNRLIVVSNYYINILQFSITGDQKHYTQLENAVEYLCGQKIGLQFGNIPLLITKLLKYLGKESIELLNRLTANMRDYLNRLSTDNPEFRVVAKKYFHKSLRKRMIYFKMISLQLYSSIYLNEITESIKTAIEKFGIMDKYKKFLDYIRTVNLFGLIDEKMALAIYYFQILIEMLKEIKLSNISVSIFEYLAENKPPYKDLHGITSCIDIILIRFLRMLNKAIPDMSSNIEADINTNPQNLGTFLFKFTSDGNQVQITSFINPWIQ</sequence>
<dbReference type="VEuPathDB" id="TrichDB:TVAGG3_0739350"/>
<dbReference type="EMBL" id="DS114169">
    <property type="protein sequence ID" value="EAX89761.1"/>
    <property type="molecule type" value="Genomic_DNA"/>
</dbReference>
<dbReference type="InParanoid" id="A2FZB2"/>
<reference evidence="1" key="2">
    <citation type="journal article" date="2007" name="Science">
        <title>Draft genome sequence of the sexually transmitted pathogen Trichomonas vaginalis.</title>
        <authorList>
            <person name="Carlton J.M."/>
            <person name="Hirt R.P."/>
            <person name="Silva J.C."/>
            <person name="Delcher A.L."/>
            <person name="Schatz M."/>
            <person name="Zhao Q."/>
            <person name="Wortman J.R."/>
            <person name="Bidwell S.L."/>
            <person name="Alsmark U.C.M."/>
            <person name="Besteiro S."/>
            <person name="Sicheritz-Ponten T."/>
            <person name="Noel C.J."/>
            <person name="Dacks J.B."/>
            <person name="Foster P.G."/>
            <person name="Simillion C."/>
            <person name="Van de Peer Y."/>
            <person name="Miranda-Saavedra D."/>
            <person name="Barton G.J."/>
            <person name="Westrop G.D."/>
            <person name="Mueller S."/>
            <person name="Dessi D."/>
            <person name="Fiori P.L."/>
            <person name="Ren Q."/>
            <person name="Paulsen I."/>
            <person name="Zhang H."/>
            <person name="Bastida-Corcuera F.D."/>
            <person name="Simoes-Barbosa A."/>
            <person name="Brown M.T."/>
            <person name="Hayes R.D."/>
            <person name="Mukherjee M."/>
            <person name="Okumura C.Y."/>
            <person name="Schneider R."/>
            <person name="Smith A.J."/>
            <person name="Vanacova S."/>
            <person name="Villalvazo M."/>
            <person name="Haas B.J."/>
            <person name="Pertea M."/>
            <person name="Feldblyum T.V."/>
            <person name="Utterback T.R."/>
            <person name="Shu C.L."/>
            <person name="Osoegawa K."/>
            <person name="de Jong P.J."/>
            <person name="Hrdy I."/>
            <person name="Horvathova L."/>
            <person name="Zubacova Z."/>
            <person name="Dolezal P."/>
            <person name="Malik S.B."/>
            <person name="Logsdon J.M. Jr."/>
            <person name="Henze K."/>
            <person name="Gupta A."/>
            <person name="Wang C.C."/>
            <person name="Dunne R.L."/>
            <person name="Upcroft J.A."/>
            <person name="Upcroft P."/>
            <person name="White O."/>
            <person name="Salzberg S.L."/>
            <person name="Tang P."/>
            <person name="Chiu C.-H."/>
            <person name="Lee Y.-S."/>
            <person name="Embley T.M."/>
            <person name="Coombs G.H."/>
            <person name="Mottram J.C."/>
            <person name="Tachezy J."/>
            <person name="Fraser-Liggett C.M."/>
            <person name="Johnson P.J."/>
        </authorList>
    </citation>
    <scope>NUCLEOTIDE SEQUENCE [LARGE SCALE GENOMIC DNA]</scope>
    <source>
        <strain evidence="1">G3</strain>
    </source>
</reference>
<proteinExistence type="predicted"/>
<accession>A2FZB2</accession>
<gene>
    <name evidence="1" type="ORF">TVAG_073380</name>
</gene>